<gene>
    <name evidence="2" type="ORF">HDA30_001704</name>
</gene>
<feature type="region of interest" description="Disordered" evidence="1">
    <location>
        <begin position="110"/>
        <end position="140"/>
    </location>
</feature>
<dbReference type="RefSeq" id="WP_146017679.1">
    <property type="nucleotide sequence ID" value="NZ_JACHNA010000001.1"/>
</dbReference>
<dbReference type="AlphaFoldDB" id="A0A7W7GQ94"/>
<dbReference type="EMBL" id="JACHNA010000001">
    <property type="protein sequence ID" value="MBB4736196.1"/>
    <property type="molecule type" value="Genomic_DNA"/>
</dbReference>
<feature type="compositionally biased region" description="Basic and acidic residues" evidence="1">
    <location>
        <begin position="110"/>
        <end position="119"/>
    </location>
</feature>
<reference evidence="2 3" key="1">
    <citation type="submission" date="2020-08" db="EMBL/GenBank/DDBJ databases">
        <title>Sequencing the genomes of 1000 actinobacteria strains.</title>
        <authorList>
            <person name="Klenk H.-P."/>
        </authorList>
    </citation>
    <scope>NUCLEOTIDE SEQUENCE [LARGE SCALE GENOMIC DNA]</scope>
    <source>
        <strain evidence="2 3">DSM 23974</strain>
    </source>
</reference>
<accession>A0A7W7GQ94</accession>
<sequence length="286" mass="31299">MDRARSIHTGQTWNAVDFQHASDDFKALHRSQGNGFRCVDCDGGAWFVHRSGNTSAKFAGHHPEGCAQGGGAVDNVPADGTRPVRSRENHGEVLQPRLDGLIGASGAGLRLRDAEDREPGASPARRHITEPSDRGGNRSVGLRALHGHVLKDPSYAQSDRPINVPERGEARMRDAIHHATVLPQTALGTHCFVWGEVTTVNRTSAELPHWFLNVRSGTDRLFAFHMSAAIAKAVVEAMNHQRGLRWQSLFDVVEAQFMVFGHLKVAKNGVPMMSVKELSHLSLRVP</sequence>
<protein>
    <submittedName>
        <fullName evidence="2">Uncharacterized protein</fullName>
    </submittedName>
</protein>
<keyword evidence="3" id="KW-1185">Reference proteome</keyword>
<evidence type="ECO:0000256" key="1">
    <source>
        <dbReference type="SAM" id="MobiDB-lite"/>
    </source>
</evidence>
<organism evidence="2 3">
    <name type="scientific">Micrococcus cohnii</name>
    <dbReference type="NCBI Taxonomy" id="993416"/>
    <lineage>
        <taxon>Bacteria</taxon>
        <taxon>Bacillati</taxon>
        <taxon>Actinomycetota</taxon>
        <taxon>Actinomycetes</taxon>
        <taxon>Micrococcales</taxon>
        <taxon>Micrococcaceae</taxon>
        <taxon>Micrococcus</taxon>
    </lineage>
</organism>
<proteinExistence type="predicted"/>
<evidence type="ECO:0000313" key="3">
    <source>
        <dbReference type="Proteomes" id="UP000540191"/>
    </source>
</evidence>
<dbReference type="Proteomes" id="UP000540191">
    <property type="component" value="Unassembled WGS sequence"/>
</dbReference>
<feature type="compositionally biased region" description="Basic and acidic residues" evidence="1">
    <location>
        <begin position="127"/>
        <end position="136"/>
    </location>
</feature>
<comment type="caution">
    <text evidence="2">The sequence shown here is derived from an EMBL/GenBank/DDBJ whole genome shotgun (WGS) entry which is preliminary data.</text>
</comment>
<evidence type="ECO:0000313" key="2">
    <source>
        <dbReference type="EMBL" id="MBB4736196.1"/>
    </source>
</evidence>
<name>A0A7W7GQ94_9MICC</name>